<feature type="domain" description="EF-hand" evidence="21">
    <location>
        <begin position="871"/>
        <end position="906"/>
    </location>
</feature>
<proteinExistence type="inferred from homology"/>
<feature type="transmembrane region" description="Helical" evidence="20">
    <location>
        <begin position="1048"/>
        <end position="1068"/>
    </location>
</feature>
<keyword evidence="12 20" id="KW-1133">Transmembrane helix</keyword>
<dbReference type="InterPro" id="IPR013121">
    <property type="entry name" value="Fe_red_NAD-bd_6"/>
</dbReference>
<keyword evidence="5" id="KW-0285">Flavoprotein</keyword>
<name>V4A9P6_LOTGI</name>
<evidence type="ECO:0000259" key="21">
    <source>
        <dbReference type="PROSITE" id="PS50222"/>
    </source>
</evidence>
<evidence type="ECO:0000256" key="19">
    <source>
        <dbReference type="PIRSR" id="PIRSR619791-2"/>
    </source>
</evidence>
<dbReference type="GO" id="GO:0016324">
    <property type="term" value="C:apical plasma membrane"/>
    <property type="evidence" value="ECO:0007669"/>
    <property type="project" value="UniProtKB-SubCell"/>
</dbReference>
<evidence type="ECO:0000256" key="1">
    <source>
        <dbReference type="ARBA" id="ARBA00004424"/>
    </source>
</evidence>
<feature type="domain" description="FAD-binding FR-type" evidence="22">
    <location>
        <begin position="1272"/>
        <end position="1377"/>
    </location>
</feature>
<dbReference type="GO" id="GO:0006979">
    <property type="term" value="P:response to oxidative stress"/>
    <property type="evidence" value="ECO:0007669"/>
    <property type="project" value="InterPro"/>
</dbReference>
<dbReference type="PROSITE" id="PS51384">
    <property type="entry name" value="FAD_FR"/>
    <property type="match status" value="1"/>
</dbReference>
<dbReference type="PANTHER" id="PTHR11972">
    <property type="entry name" value="NADPH OXIDASE"/>
    <property type="match status" value="1"/>
</dbReference>
<evidence type="ECO:0000256" key="11">
    <source>
        <dbReference type="ARBA" id="ARBA00022857"/>
    </source>
</evidence>
<dbReference type="Gene3D" id="3.40.50.80">
    <property type="entry name" value="Nucleotide-binding domain of ferredoxin-NADP reductase (FNR) module"/>
    <property type="match status" value="1"/>
</dbReference>
<dbReference type="GO" id="GO:0016175">
    <property type="term" value="F:superoxide-generating NAD(P)H oxidase activity"/>
    <property type="evidence" value="ECO:0007669"/>
    <property type="project" value="UniProtKB-ARBA"/>
</dbReference>
<dbReference type="InterPro" id="IPR002048">
    <property type="entry name" value="EF_hand_dom"/>
</dbReference>
<dbReference type="PROSITE" id="PS50292">
    <property type="entry name" value="PEROXIDASE_3"/>
    <property type="match status" value="1"/>
</dbReference>
<dbReference type="GO" id="GO:0042744">
    <property type="term" value="P:hydrogen peroxide catabolic process"/>
    <property type="evidence" value="ECO:0007669"/>
    <property type="project" value="UniProtKB-KW"/>
</dbReference>
<dbReference type="InterPro" id="IPR039261">
    <property type="entry name" value="FNR_nucleotide-bd"/>
</dbReference>
<dbReference type="InterPro" id="IPR010255">
    <property type="entry name" value="Haem_peroxidase_sf"/>
</dbReference>
<dbReference type="GO" id="GO:0042554">
    <property type="term" value="P:superoxide anion generation"/>
    <property type="evidence" value="ECO:0007669"/>
    <property type="project" value="TreeGrafter"/>
</dbReference>
<dbReference type="HOGENOM" id="CLU_004482_1_0_1"/>
<feature type="transmembrane region" description="Helical" evidence="20">
    <location>
        <begin position="1222"/>
        <end position="1245"/>
    </location>
</feature>
<gene>
    <name evidence="23" type="ORF">LOTGIDRAFT_112352</name>
</gene>
<comment type="similarity">
    <text evidence="2">In the N-terminal section; belongs to the peroxidase family.</text>
</comment>
<evidence type="ECO:0000256" key="6">
    <source>
        <dbReference type="ARBA" id="ARBA00022692"/>
    </source>
</evidence>
<dbReference type="EMBL" id="KB200701">
    <property type="protein sequence ID" value="ESP00714.1"/>
    <property type="molecule type" value="Genomic_DNA"/>
</dbReference>
<feature type="transmembrane region" description="Helical" evidence="20">
    <location>
        <begin position="612"/>
        <end position="634"/>
    </location>
</feature>
<evidence type="ECO:0000256" key="2">
    <source>
        <dbReference type="ARBA" id="ARBA00005644"/>
    </source>
</evidence>
<keyword evidence="15" id="KW-0325">Glycoprotein</keyword>
<sequence>MLCYLLGNLYKFNPANPFLNPGCLKCLRHAFFFFSVVNAAYTRSDEIELHPLNGYYNNLFNPDWGISGNQLRRLSPPDYSDGAYEPSGVSRPNPMVISDTIHNGPSGKASTTGRNALFVFFGQLVADEMISTGNPGCPPEYTNIPIPEGHKYRALATEMTYQRSGYNAKTGNSPNRPRQQQNGVTSFLDAGFLYGTTKFFTDQIREFRNGRLKASDQTSTRFPAKNDIRLPLVNAAVPRDHTLKPATRFFRIGNARGHMNPYLLSLQIVWYRWHNQVAEQLHAANTGWKDERIFTEARKRVTAHFQKIVINDWLKFLLSTNDSSPLPPYKGYQNSVHPGATQEFQVAMEAISHTMTPGGVFTLSDTCQISPTTVLNRQNEGVKVEAVRLCNTYWDPQDVVENNFESIIRGMVYTRAEKEDLDVVADIREYYPGPLEFSRRDQVAVTIQQGRDHGLPSYNTVRTSLRLSPLESWFDFSSGNSTMINALVDLFGTTDDLDLYTGGLLEIQDNNPGQLFRAIIVDQFTRIRDGDRFWYENPNNGLFTPTEIADINRITFSDILRNVTSSPGQILPDAFNCNGKDPPNIDSNNDTRYDQCSQLELYDYFSGSEVSFALSFLALFLVIPGSFMVLMLLIRMRKKKFEAKSKKITLKQKSANCYIAEEWLGMKSENRKVKVEFQQDRKKINVKNCRGQNVRFINLRQVPKIQIKLSYDKQFNLVLVRVPGEVDLILRFESLTERQEFVVDLEKFGGELNIEITRTEQAEKVILTTSNNRDDRQKILDAFFRVVCLQVQFFIELDFENEKSRFPLFHSPLFSEVINIKLTRTEFAEALGLQPSSIFVRNVFLLADKDKDGFLCFREFLDMFAIFARGSAEEKARLMFNVYDIKRKGILNRRDFEKMIKSLLDLSEAKLNDDKVKELIEVMYSQAGLNNRDTMNFDDFKKVFASDEYKTTFQSATLADQVNRIYKGLFKTKYNIYNDDLDSYPPNGLFNIIHVHYRGKREKGVINRKNRRSKVTLESEATPVKGPTGIQEKIYAITKYIEIYRLHIFWVLLYTLVTCGIFIERAYYYAEGREHAGLRRLSGAWTTAMIRGSASVIMFTYVSLLVTMCRNTITLLRETVLHRFIPFDSAVAFHKYIAVLAMIGTIVHIFGHAVNLYCVVTQPPQDVSCLFREYFRGSHEIATFHYWAYQTITGLAGVVVTIVIFIMYVFATQFARRNHFTAFWLTHSLYLTVYPLTILHGIGVLVQAPIFPYYLFGPLVLFVFDKLASLSRNRVEIRVKKVSILPSDVTELVFRRPANFDYRSGQWVRIACLKLGKGEYHPFTLTSAPHEENLSLHIRAVGPWTKNLRKIYEFYSIGNKPLPLLYVDGPFGEGHQDWFTFDVAVLVGGGIGVTPFASILKDIAFKSKAGIKINCKKVYFVWITRSQKHFEWLIDIIRDVEEQDVLEIVNVHIFITQFTQKYDLRTTMLYICERNFQKVENKSLFTGLRAVTHFGRPKMEDFLHSLHHEYPEVERFGVFSCGPGPMTNSVQAACTLLNSIEGPTYCHHFENF</sequence>
<dbReference type="InterPro" id="IPR050369">
    <property type="entry name" value="RBOH/FRE"/>
</dbReference>
<dbReference type="SFLD" id="SFLDS00052">
    <property type="entry name" value="Ferric_Reductase_Domain"/>
    <property type="match status" value="1"/>
</dbReference>
<dbReference type="KEGG" id="lgi:LOTGIDRAFT_112352"/>
<dbReference type="GO" id="GO:0004601">
    <property type="term" value="F:peroxidase activity"/>
    <property type="evidence" value="ECO:0007669"/>
    <property type="project" value="UniProtKB-KW"/>
</dbReference>
<comment type="catalytic activity">
    <reaction evidence="18">
        <text>NADPH + O2 + H(+) = H2O2 + NADP(+)</text>
        <dbReference type="Rhea" id="RHEA:11260"/>
        <dbReference type="ChEBI" id="CHEBI:15378"/>
        <dbReference type="ChEBI" id="CHEBI:15379"/>
        <dbReference type="ChEBI" id="CHEBI:16240"/>
        <dbReference type="ChEBI" id="CHEBI:57783"/>
        <dbReference type="ChEBI" id="CHEBI:58349"/>
        <dbReference type="EC" id="1.6.3.1"/>
    </reaction>
</comment>
<dbReference type="Gene3D" id="1.10.238.10">
    <property type="entry name" value="EF-hand"/>
    <property type="match status" value="1"/>
</dbReference>
<dbReference type="Gene3D" id="2.40.30.10">
    <property type="entry name" value="Translation factors"/>
    <property type="match status" value="1"/>
</dbReference>
<dbReference type="SUPFAM" id="SSF63380">
    <property type="entry name" value="Riboflavin synthase domain-like"/>
    <property type="match status" value="1"/>
</dbReference>
<keyword evidence="6 20" id="KW-0812">Transmembrane</keyword>
<keyword evidence="19" id="KW-0349">Heme</keyword>
<dbReference type="Pfam" id="PF08022">
    <property type="entry name" value="FAD_binding_8"/>
    <property type="match status" value="1"/>
</dbReference>
<dbReference type="FunFam" id="2.40.30.10:FF:000059">
    <property type="entry name" value="dual oxidase isoform X1"/>
    <property type="match status" value="1"/>
</dbReference>
<dbReference type="GO" id="GO:0009886">
    <property type="term" value="P:post-embryonic animal morphogenesis"/>
    <property type="evidence" value="ECO:0007669"/>
    <property type="project" value="UniProtKB-ARBA"/>
</dbReference>
<accession>V4A9P6</accession>
<dbReference type="InterPro" id="IPR037120">
    <property type="entry name" value="Haem_peroxidase_sf_animal"/>
</dbReference>
<dbReference type="PANTHER" id="PTHR11972:SF208">
    <property type="entry name" value="DUAL OXIDASE-LIKE PROTEIN"/>
    <property type="match status" value="1"/>
</dbReference>
<evidence type="ECO:0000313" key="23">
    <source>
        <dbReference type="EMBL" id="ESP00714.1"/>
    </source>
</evidence>
<evidence type="ECO:0000256" key="16">
    <source>
        <dbReference type="ARBA" id="ARBA00023324"/>
    </source>
</evidence>
<keyword evidence="16" id="KW-0376">Hydrogen peroxide</keyword>
<evidence type="ECO:0000259" key="22">
    <source>
        <dbReference type="PROSITE" id="PS51384"/>
    </source>
</evidence>
<keyword evidence="19" id="KW-0408">Iron</keyword>
<dbReference type="SUPFAM" id="SSF48113">
    <property type="entry name" value="Heme-dependent peroxidases"/>
    <property type="match status" value="1"/>
</dbReference>
<evidence type="ECO:0000256" key="15">
    <source>
        <dbReference type="ARBA" id="ARBA00023180"/>
    </source>
</evidence>
<dbReference type="Gene3D" id="1.10.640.10">
    <property type="entry name" value="Haem peroxidase domain superfamily, animal type"/>
    <property type="match status" value="1"/>
</dbReference>
<dbReference type="Pfam" id="PF01794">
    <property type="entry name" value="Ferric_reduct"/>
    <property type="match status" value="1"/>
</dbReference>
<dbReference type="InterPro" id="IPR017927">
    <property type="entry name" value="FAD-bd_FR_type"/>
</dbReference>
<evidence type="ECO:0000256" key="13">
    <source>
        <dbReference type="ARBA" id="ARBA00023002"/>
    </source>
</evidence>
<keyword evidence="7 19" id="KW-0479">Metal-binding</keyword>
<reference evidence="23 24" key="1">
    <citation type="journal article" date="2013" name="Nature">
        <title>Insights into bilaterian evolution from three spiralian genomes.</title>
        <authorList>
            <person name="Simakov O."/>
            <person name="Marletaz F."/>
            <person name="Cho S.J."/>
            <person name="Edsinger-Gonzales E."/>
            <person name="Havlak P."/>
            <person name="Hellsten U."/>
            <person name="Kuo D.H."/>
            <person name="Larsson T."/>
            <person name="Lv J."/>
            <person name="Arendt D."/>
            <person name="Savage R."/>
            <person name="Osoegawa K."/>
            <person name="de Jong P."/>
            <person name="Grimwood J."/>
            <person name="Chapman J.A."/>
            <person name="Shapiro H."/>
            <person name="Aerts A."/>
            <person name="Otillar R.P."/>
            <person name="Terry A.Y."/>
            <person name="Boore J.L."/>
            <person name="Grigoriev I.V."/>
            <person name="Lindberg D.R."/>
            <person name="Seaver E.C."/>
            <person name="Weisblat D.A."/>
            <person name="Putnam N.H."/>
            <person name="Rokhsar D.S."/>
        </authorList>
    </citation>
    <scope>NUCLEOTIDE SEQUENCE [LARGE SCALE GENOMIC DNA]</scope>
</reference>
<comment type="catalytic activity">
    <reaction evidence="17">
        <text>NADH + O2 + H(+) = H2O2 + NAD(+)</text>
        <dbReference type="Rhea" id="RHEA:11264"/>
        <dbReference type="ChEBI" id="CHEBI:15378"/>
        <dbReference type="ChEBI" id="CHEBI:15379"/>
        <dbReference type="ChEBI" id="CHEBI:16240"/>
        <dbReference type="ChEBI" id="CHEBI:57540"/>
        <dbReference type="ChEBI" id="CHEBI:57945"/>
        <dbReference type="EC" id="1.6.3.1"/>
    </reaction>
</comment>
<keyword evidence="14 20" id="KW-0472">Membrane</keyword>
<comment type="subcellular location">
    <subcellularLocation>
        <location evidence="1">Apical cell membrane</location>
        <topology evidence="1">Multi-pass membrane protein</topology>
    </subcellularLocation>
</comment>
<feature type="binding site" description="axial binding residue" evidence="19">
    <location>
        <position position="353"/>
    </location>
    <ligand>
        <name>heme b</name>
        <dbReference type="ChEBI" id="CHEBI:60344"/>
    </ligand>
    <ligandPart>
        <name>Fe</name>
        <dbReference type="ChEBI" id="CHEBI:18248"/>
    </ligandPart>
</feature>
<evidence type="ECO:0000256" key="9">
    <source>
        <dbReference type="ARBA" id="ARBA00022827"/>
    </source>
</evidence>
<dbReference type="GO" id="GO:0005509">
    <property type="term" value="F:calcium ion binding"/>
    <property type="evidence" value="ECO:0007669"/>
    <property type="project" value="InterPro"/>
</dbReference>
<protein>
    <recommendedName>
        <fullName evidence="3">NAD(P)H oxidase (H2O2-forming)</fullName>
        <ecNumber evidence="3">1.6.3.1</ecNumber>
    </recommendedName>
</protein>
<dbReference type="InterPro" id="IPR013112">
    <property type="entry name" value="FAD-bd_8"/>
</dbReference>
<dbReference type="Pfam" id="PF03098">
    <property type="entry name" value="An_peroxidase"/>
    <property type="match status" value="1"/>
</dbReference>
<evidence type="ECO:0000256" key="18">
    <source>
        <dbReference type="ARBA" id="ARBA00048762"/>
    </source>
</evidence>
<dbReference type="SFLD" id="SFLDG01168">
    <property type="entry name" value="Ferric_reductase_subgroup_(FRE"/>
    <property type="match status" value="1"/>
</dbReference>
<evidence type="ECO:0000256" key="7">
    <source>
        <dbReference type="ARBA" id="ARBA00022723"/>
    </source>
</evidence>
<keyword evidence="24" id="KW-1185">Reference proteome</keyword>
<dbReference type="InterPro" id="IPR011992">
    <property type="entry name" value="EF-hand-dom_pair"/>
</dbReference>
<dbReference type="PROSITE" id="PS00018">
    <property type="entry name" value="EF_HAND_1"/>
    <property type="match status" value="1"/>
</dbReference>
<keyword evidence="9" id="KW-0274">FAD</keyword>
<dbReference type="SFLD" id="SFLDG01169">
    <property type="entry name" value="NADPH_oxidase_subgroup_(NOX)"/>
    <property type="match status" value="1"/>
</dbReference>
<keyword evidence="10" id="KW-0106">Calcium</keyword>
<dbReference type="InterPro" id="IPR017938">
    <property type="entry name" value="Riboflavin_synthase-like_b-brl"/>
</dbReference>
<keyword evidence="11" id="KW-0521">NADP</keyword>
<dbReference type="SMART" id="SM00054">
    <property type="entry name" value="EFh"/>
    <property type="match status" value="2"/>
</dbReference>
<dbReference type="CTD" id="20230840"/>
<dbReference type="GO" id="GO:0020037">
    <property type="term" value="F:heme binding"/>
    <property type="evidence" value="ECO:0007669"/>
    <property type="project" value="InterPro"/>
</dbReference>
<feature type="transmembrane region" description="Helical" evidence="20">
    <location>
        <begin position="1088"/>
        <end position="1109"/>
    </location>
</feature>
<dbReference type="OrthoDB" id="6019201at2759"/>
<evidence type="ECO:0000256" key="20">
    <source>
        <dbReference type="SAM" id="Phobius"/>
    </source>
</evidence>
<evidence type="ECO:0000256" key="3">
    <source>
        <dbReference type="ARBA" id="ARBA00012698"/>
    </source>
</evidence>
<dbReference type="OMA" id="RWHNLIA"/>
<evidence type="ECO:0000256" key="8">
    <source>
        <dbReference type="ARBA" id="ARBA00022737"/>
    </source>
</evidence>
<dbReference type="InterPro" id="IPR018247">
    <property type="entry name" value="EF_Hand_1_Ca_BS"/>
</dbReference>
<dbReference type="RefSeq" id="XP_009048833.1">
    <property type="nucleotide sequence ID" value="XM_009050585.1"/>
</dbReference>
<feature type="transmembrane region" description="Helical" evidence="20">
    <location>
        <begin position="1130"/>
        <end position="1150"/>
    </location>
</feature>
<dbReference type="SUPFAM" id="SSF47473">
    <property type="entry name" value="EF-hand"/>
    <property type="match status" value="1"/>
</dbReference>
<keyword evidence="13" id="KW-0560">Oxidoreductase</keyword>
<dbReference type="InterPro" id="IPR019791">
    <property type="entry name" value="Haem_peroxidase_animal"/>
</dbReference>
<dbReference type="FunFam" id="3.40.50.80:FF:000020">
    <property type="entry name" value="Dual oxidase 1"/>
    <property type="match status" value="1"/>
</dbReference>
<evidence type="ECO:0000256" key="4">
    <source>
        <dbReference type="ARBA" id="ARBA00022559"/>
    </source>
</evidence>
<dbReference type="CDD" id="cd06186">
    <property type="entry name" value="NOX_Duox_like_FAD_NADP"/>
    <property type="match status" value="1"/>
</dbReference>
<dbReference type="InterPro" id="IPR013130">
    <property type="entry name" value="Fe3_Rdtase_TM_dom"/>
</dbReference>
<dbReference type="GO" id="GO:0042742">
    <property type="term" value="P:defense response to bacterium"/>
    <property type="evidence" value="ECO:0007669"/>
    <property type="project" value="UniProtKB-ARBA"/>
</dbReference>
<dbReference type="STRING" id="225164.V4A9P6"/>
<evidence type="ECO:0000256" key="17">
    <source>
        <dbReference type="ARBA" id="ARBA00047455"/>
    </source>
</evidence>
<dbReference type="EC" id="1.6.3.1" evidence="3"/>
<evidence type="ECO:0000256" key="5">
    <source>
        <dbReference type="ARBA" id="ARBA00022630"/>
    </source>
</evidence>
<keyword evidence="8" id="KW-0677">Repeat</keyword>
<feature type="domain" description="EF-hand" evidence="21">
    <location>
        <begin position="835"/>
        <end position="870"/>
    </location>
</feature>
<dbReference type="PROSITE" id="PS50222">
    <property type="entry name" value="EF_HAND_2"/>
    <property type="match status" value="2"/>
</dbReference>
<dbReference type="GO" id="GO:0016174">
    <property type="term" value="F:NAD(P)H oxidase H2O2-forming activity"/>
    <property type="evidence" value="ECO:0007669"/>
    <property type="project" value="UniProtKB-EC"/>
</dbReference>
<organism evidence="23 24">
    <name type="scientific">Lottia gigantea</name>
    <name type="common">Giant owl limpet</name>
    <dbReference type="NCBI Taxonomy" id="225164"/>
    <lineage>
        <taxon>Eukaryota</taxon>
        <taxon>Metazoa</taxon>
        <taxon>Spiralia</taxon>
        <taxon>Lophotrochozoa</taxon>
        <taxon>Mollusca</taxon>
        <taxon>Gastropoda</taxon>
        <taxon>Patellogastropoda</taxon>
        <taxon>Lottioidea</taxon>
        <taxon>Lottiidae</taxon>
        <taxon>Lottia</taxon>
    </lineage>
</organism>
<evidence type="ECO:0000256" key="12">
    <source>
        <dbReference type="ARBA" id="ARBA00022989"/>
    </source>
</evidence>
<dbReference type="GO" id="GO:0042303">
    <property type="term" value="P:molting cycle"/>
    <property type="evidence" value="ECO:0007669"/>
    <property type="project" value="UniProtKB-ARBA"/>
</dbReference>
<keyword evidence="4" id="KW-0575">Peroxidase</keyword>
<dbReference type="SUPFAM" id="SSF52343">
    <property type="entry name" value="Ferredoxin reductase-like, C-terminal NADP-linked domain"/>
    <property type="match status" value="1"/>
</dbReference>
<evidence type="ECO:0000313" key="24">
    <source>
        <dbReference type="Proteomes" id="UP000030746"/>
    </source>
</evidence>
<dbReference type="Pfam" id="PF08030">
    <property type="entry name" value="NAD_binding_6"/>
    <property type="match status" value="1"/>
</dbReference>
<dbReference type="GO" id="GO:0043020">
    <property type="term" value="C:NADPH oxidase complex"/>
    <property type="evidence" value="ECO:0007669"/>
    <property type="project" value="TreeGrafter"/>
</dbReference>
<feature type="transmembrane region" description="Helical" evidence="20">
    <location>
        <begin position="1187"/>
        <end position="1210"/>
    </location>
</feature>
<evidence type="ECO:0000256" key="10">
    <source>
        <dbReference type="ARBA" id="ARBA00022837"/>
    </source>
</evidence>
<dbReference type="Proteomes" id="UP000030746">
    <property type="component" value="Unassembled WGS sequence"/>
</dbReference>
<evidence type="ECO:0000256" key="14">
    <source>
        <dbReference type="ARBA" id="ARBA00023136"/>
    </source>
</evidence>
<dbReference type="PRINTS" id="PR00457">
    <property type="entry name" value="ANPEROXIDASE"/>
</dbReference>
<dbReference type="GeneID" id="20230840"/>